<proteinExistence type="predicted"/>
<protein>
    <submittedName>
        <fullName evidence="1">GNAT family N-acetyltransferase</fullName>
    </submittedName>
</protein>
<evidence type="ECO:0000313" key="1">
    <source>
        <dbReference type="EMBL" id="UWX05346.1"/>
    </source>
</evidence>
<dbReference type="Gene3D" id="3.40.630.30">
    <property type="match status" value="1"/>
</dbReference>
<organism evidence="1 2">
    <name type="scientific">Taurinivorans muris</name>
    <dbReference type="NCBI Taxonomy" id="2787751"/>
    <lineage>
        <taxon>Bacteria</taxon>
        <taxon>Pseudomonadati</taxon>
        <taxon>Thermodesulfobacteriota</taxon>
        <taxon>Desulfovibrionia</taxon>
        <taxon>Desulfovibrionales</taxon>
        <taxon>Desulfovibrionaceae</taxon>
        <taxon>Taurinivorans</taxon>
    </lineage>
</organism>
<dbReference type="Proteomes" id="UP001058120">
    <property type="component" value="Chromosome"/>
</dbReference>
<accession>A0ABY5Y1F2</accession>
<gene>
    <name evidence="1" type="ORF">JBF11_07780</name>
</gene>
<dbReference type="SUPFAM" id="SSF55729">
    <property type="entry name" value="Acyl-CoA N-acyltransferases (Nat)"/>
    <property type="match status" value="1"/>
</dbReference>
<reference evidence="1" key="1">
    <citation type="submission" date="2020-12" db="EMBL/GenBank/DDBJ databases">
        <title>Taurinivorans muris gen. nov., sp. nov., fundamental and realized metabolic niche of a ubiquitous sulfidogenic bacterium in the murine intestine.</title>
        <authorList>
            <person name="Ye H."/>
            <person name="Hanson B.T."/>
            <person name="Loy A."/>
        </authorList>
    </citation>
    <scope>NUCLEOTIDE SEQUENCE</scope>
    <source>
        <strain evidence="1">LT0009</strain>
    </source>
</reference>
<dbReference type="InterPro" id="IPR016181">
    <property type="entry name" value="Acyl_CoA_acyltransferase"/>
</dbReference>
<dbReference type="EMBL" id="CP065938">
    <property type="protein sequence ID" value="UWX05346.1"/>
    <property type="molecule type" value="Genomic_DNA"/>
</dbReference>
<evidence type="ECO:0000313" key="2">
    <source>
        <dbReference type="Proteomes" id="UP001058120"/>
    </source>
</evidence>
<name>A0ABY5Y1F2_9BACT</name>
<dbReference type="Pfam" id="PF13420">
    <property type="entry name" value="Acetyltransf_4"/>
    <property type="match status" value="1"/>
</dbReference>
<keyword evidence="2" id="KW-1185">Reference proteome</keyword>
<sequence>MHIRPAQTADAEQLLAIYAYYVKNTAISFEYAVPSLEAFQNRIRTTLNNIPILFWKAKMRFTDMPMRAFLSDGQPTRGLAKQAFILTVPCKDKGMGENAMKRLKKKLQETGILNVYACIAYPERNDEFLSTGSADSHARLGFERVGIFRNCGYKFNRWYSMIWMEKIIGNHENNQKPKLMRNIPE</sequence>